<evidence type="ECO:0000313" key="2">
    <source>
        <dbReference type="EMBL" id="GAV21328.1"/>
    </source>
</evidence>
<comment type="caution">
    <text evidence="2">The sequence shown here is derived from an EMBL/GenBank/DDBJ whole genome shotgun (WGS) entry which is preliminary data.</text>
</comment>
<evidence type="ECO:0000313" key="3">
    <source>
        <dbReference type="Proteomes" id="UP000231632"/>
    </source>
</evidence>
<feature type="chain" id="PRO_5012114863" evidence="1">
    <location>
        <begin position="19"/>
        <end position="157"/>
    </location>
</feature>
<dbReference type="Proteomes" id="UP000231632">
    <property type="component" value="Unassembled WGS sequence"/>
</dbReference>
<keyword evidence="1" id="KW-0732">Signal</keyword>
<evidence type="ECO:0000256" key="1">
    <source>
        <dbReference type="SAM" id="SignalP"/>
    </source>
</evidence>
<name>A0A1L8CQZ4_9PROT</name>
<protein>
    <submittedName>
        <fullName evidence="2">Uncharacterized protein</fullName>
    </submittedName>
</protein>
<gene>
    <name evidence="2" type="ORF">MMIC_P2312</name>
</gene>
<organism evidence="2 3">
    <name type="scientific">Mariprofundus micogutta</name>
    <dbReference type="NCBI Taxonomy" id="1921010"/>
    <lineage>
        <taxon>Bacteria</taxon>
        <taxon>Pseudomonadati</taxon>
        <taxon>Pseudomonadota</taxon>
        <taxon>Candidatius Mariprofundia</taxon>
        <taxon>Mariprofundales</taxon>
        <taxon>Mariprofundaceae</taxon>
        <taxon>Mariprofundus</taxon>
    </lineage>
</organism>
<accession>A0A1L8CQZ4</accession>
<keyword evidence="3" id="KW-1185">Reference proteome</keyword>
<dbReference type="EMBL" id="BDFD01000027">
    <property type="protein sequence ID" value="GAV21328.1"/>
    <property type="molecule type" value="Genomic_DNA"/>
</dbReference>
<sequence length="157" mass="18202">MHRIILSILCFLPCFAQAAALDSCSRVIDAKDTGTLRIALEDSGLPHYIEGNTVCVEKKHRYAFQILLNETFSRTSKIVQKDWIYIPKSPRGDNLEYLMPINPDMHEALKKVLTEREIWFTTDKEDILWFELANRSKVLDIIFDISEGKIKVDSHKY</sequence>
<feature type="signal peptide" evidence="1">
    <location>
        <begin position="1"/>
        <end position="18"/>
    </location>
</feature>
<dbReference type="RefSeq" id="WP_072660626.1">
    <property type="nucleotide sequence ID" value="NZ_BDFD01000027.1"/>
</dbReference>
<dbReference type="AlphaFoldDB" id="A0A1L8CQZ4"/>
<proteinExistence type="predicted"/>
<reference evidence="2 3" key="1">
    <citation type="journal article" date="2017" name="Arch. Microbiol.">
        <title>Mariprofundus micogutta sp. nov., a novel iron-oxidizing zetaproteobacterium isolated from a deep-sea hydrothermal field at the Bayonnaise knoll of the Izu-Ogasawara arc, and a description of Mariprofundales ord. nov. and Zetaproteobacteria classis nov.</title>
        <authorList>
            <person name="Makita H."/>
            <person name="Tanaka E."/>
            <person name="Mitsunobu S."/>
            <person name="Miyazaki M."/>
            <person name="Nunoura T."/>
            <person name="Uematsu K."/>
            <person name="Takaki Y."/>
            <person name="Nishi S."/>
            <person name="Shimamura S."/>
            <person name="Takai K."/>
        </authorList>
    </citation>
    <scope>NUCLEOTIDE SEQUENCE [LARGE SCALE GENOMIC DNA]</scope>
    <source>
        <strain evidence="2 3">ET2</strain>
    </source>
</reference>